<dbReference type="NCBIfam" id="NF008907">
    <property type="entry name" value="PRK12270.1"/>
    <property type="match status" value="1"/>
</dbReference>
<dbReference type="CDD" id="cd02016">
    <property type="entry name" value="TPP_E1_OGDC_like"/>
    <property type="match status" value="1"/>
</dbReference>
<evidence type="ECO:0000256" key="4">
    <source>
        <dbReference type="ARBA" id="ARBA00011301"/>
    </source>
</evidence>
<dbReference type="PIRSF" id="PIRSF000157">
    <property type="entry name" value="Oxoglu_dh_E1"/>
    <property type="match status" value="1"/>
</dbReference>
<dbReference type="Pfam" id="PF16078">
    <property type="entry name" value="2-oxogl_dehyd_N"/>
    <property type="match status" value="1"/>
</dbReference>
<proteinExistence type="inferred from homology"/>
<keyword evidence="7" id="KW-0560">Oxidoreductase</keyword>
<name>A0A8J2YQV0_9PROT</name>
<dbReference type="Gene3D" id="3.40.50.12470">
    <property type="match status" value="1"/>
</dbReference>
<dbReference type="FunFam" id="1.10.287.1150:FF:000004">
    <property type="entry name" value="2-oxoglutarate dehydrogenase E1 component"/>
    <property type="match status" value="1"/>
</dbReference>
<dbReference type="PANTHER" id="PTHR23152">
    <property type="entry name" value="2-OXOGLUTARATE DEHYDROGENASE"/>
    <property type="match status" value="1"/>
</dbReference>
<dbReference type="Gene3D" id="1.10.287.1150">
    <property type="entry name" value="TPP helical domain"/>
    <property type="match status" value="1"/>
</dbReference>
<dbReference type="GO" id="GO:0045252">
    <property type="term" value="C:oxoglutarate dehydrogenase complex"/>
    <property type="evidence" value="ECO:0007669"/>
    <property type="project" value="TreeGrafter"/>
</dbReference>
<gene>
    <name evidence="12" type="primary">sucA</name>
    <name evidence="12" type="ORF">GCM10011611_12400</name>
</gene>
<dbReference type="InterPro" id="IPR005475">
    <property type="entry name" value="Transketolase-like_Pyr-bd"/>
</dbReference>
<dbReference type="GO" id="GO:0006099">
    <property type="term" value="P:tricarboxylic acid cycle"/>
    <property type="evidence" value="ECO:0007669"/>
    <property type="project" value="TreeGrafter"/>
</dbReference>
<dbReference type="SMART" id="SM00861">
    <property type="entry name" value="Transket_pyr"/>
    <property type="match status" value="1"/>
</dbReference>
<dbReference type="PANTHER" id="PTHR23152:SF4">
    <property type="entry name" value="2-OXOADIPATE DEHYDROGENASE COMPLEX COMPONENT E1"/>
    <property type="match status" value="1"/>
</dbReference>
<dbReference type="Gene3D" id="3.40.50.11610">
    <property type="entry name" value="Multifunctional 2-oxoglutarate metabolism enzyme, C-terminal domain"/>
    <property type="match status" value="1"/>
</dbReference>
<reference evidence="12" key="1">
    <citation type="journal article" date="2014" name="Int. J. Syst. Evol. Microbiol.">
        <title>Complete genome sequence of Corynebacterium casei LMG S-19264T (=DSM 44701T), isolated from a smear-ripened cheese.</title>
        <authorList>
            <consortium name="US DOE Joint Genome Institute (JGI-PGF)"/>
            <person name="Walter F."/>
            <person name="Albersmeier A."/>
            <person name="Kalinowski J."/>
            <person name="Ruckert C."/>
        </authorList>
    </citation>
    <scope>NUCLEOTIDE SEQUENCE</scope>
    <source>
        <strain evidence="12">CGMCC 1.15725</strain>
    </source>
</reference>
<dbReference type="InterPro" id="IPR011603">
    <property type="entry name" value="2oxoglutarate_DH_E1"/>
</dbReference>
<comment type="function">
    <text evidence="2">E1 component of the 2-oxoglutarate dehydrogenase (OGDH) complex which catalyzes the decarboxylation of 2-oxoglutarate, the first step in the conversion of 2-oxoglutarate to succinyl-CoA and CO(2).</text>
</comment>
<dbReference type="NCBIfam" id="TIGR00239">
    <property type="entry name" value="2oxo_dh_E1"/>
    <property type="match status" value="1"/>
</dbReference>
<evidence type="ECO:0000256" key="5">
    <source>
        <dbReference type="ARBA" id="ARBA00012280"/>
    </source>
</evidence>
<evidence type="ECO:0000256" key="6">
    <source>
        <dbReference type="ARBA" id="ARBA00013321"/>
    </source>
</evidence>
<dbReference type="SUPFAM" id="SSF52518">
    <property type="entry name" value="Thiamin diphosphate-binding fold (THDP-binding)"/>
    <property type="match status" value="2"/>
</dbReference>
<keyword evidence="8" id="KW-0786">Thiamine pyrophosphate</keyword>
<dbReference type="Proteomes" id="UP000646365">
    <property type="component" value="Unassembled WGS sequence"/>
</dbReference>
<evidence type="ECO:0000256" key="2">
    <source>
        <dbReference type="ARBA" id="ARBA00003906"/>
    </source>
</evidence>
<dbReference type="InterPro" id="IPR029061">
    <property type="entry name" value="THDP-binding"/>
</dbReference>
<dbReference type="GO" id="GO:0006096">
    <property type="term" value="P:glycolytic process"/>
    <property type="evidence" value="ECO:0007669"/>
    <property type="project" value="UniProtKB-KW"/>
</dbReference>
<keyword evidence="9" id="KW-0324">Glycolysis</keyword>
<evidence type="ECO:0000256" key="7">
    <source>
        <dbReference type="ARBA" id="ARBA00023002"/>
    </source>
</evidence>
<dbReference type="AlphaFoldDB" id="A0A8J2YQV0"/>
<dbReference type="RefSeq" id="WP_189043679.1">
    <property type="nucleotide sequence ID" value="NZ_BMJQ01000003.1"/>
</dbReference>
<dbReference type="EMBL" id="BMJQ01000003">
    <property type="protein sequence ID" value="GGF08484.1"/>
    <property type="molecule type" value="Genomic_DNA"/>
</dbReference>
<dbReference type="NCBIfam" id="NF006914">
    <property type="entry name" value="PRK09404.1"/>
    <property type="match status" value="1"/>
</dbReference>
<accession>A0A8J2YQV0</accession>
<protein>
    <recommendedName>
        <fullName evidence="6">2-oxoglutarate dehydrogenase E1 component</fullName>
        <ecNumber evidence="5">1.2.4.2</ecNumber>
    </recommendedName>
    <alternativeName>
        <fullName evidence="10">Alpha-ketoglutarate dehydrogenase</fullName>
    </alternativeName>
</protein>
<dbReference type="GO" id="GO:0005829">
    <property type="term" value="C:cytosol"/>
    <property type="evidence" value="ECO:0007669"/>
    <property type="project" value="TreeGrafter"/>
</dbReference>
<reference evidence="12" key="2">
    <citation type="submission" date="2020-09" db="EMBL/GenBank/DDBJ databases">
        <authorList>
            <person name="Sun Q."/>
            <person name="Zhou Y."/>
        </authorList>
    </citation>
    <scope>NUCLEOTIDE SEQUENCE</scope>
    <source>
        <strain evidence="12">CGMCC 1.15725</strain>
    </source>
</reference>
<evidence type="ECO:0000256" key="8">
    <source>
        <dbReference type="ARBA" id="ARBA00023052"/>
    </source>
</evidence>
<organism evidence="12 13">
    <name type="scientific">Aliidongia dinghuensis</name>
    <dbReference type="NCBI Taxonomy" id="1867774"/>
    <lineage>
        <taxon>Bacteria</taxon>
        <taxon>Pseudomonadati</taxon>
        <taxon>Pseudomonadota</taxon>
        <taxon>Alphaproteobacteria</taxon>
        <taxon>Rhodospirillales</taxon>
        <taxon>Dongiaceae</taxon>
        <taxon>Aliidongia</taxon>
    </lineage>
</organism>
<sequence length="953" mass="106018">MAQTREATFLYGTNSAFIAELYEHYLSDPNGVDQSWRSFFDELRDDAVSVQAEVKGPSWQKIAKRIIGSDGAGAAPAKKTNGATAPVLSEEAVKQAATDSIRALQLIRAYRVRGHLEASLDPLGLHKPEPHPELHPEHYGFTDADYDRPIYIAGVLGLENATLREIYAVLRDTYCGSVGVEYMHIQDPAQKAWIQEQIEGALNRANFPATEKTELLERLTAAESFERFLDKRFTGTKRFGLEGGETMIPALEEIIRTAGRLGVKEIVLGMAHRGRLNTLANVMGKRFAAIFSEFQGNPANPEDVQGSGDVKYHLGTSSDREFEGNTVHLSLTANPSHLEAVNPLVLGKVRAKQRQRGDIERTQVVGLLIHGDAAFAGQGLVAESLDLTELKGYRTGGTIHFIINNQIGFTTAPQYARSGPYCSDVAKSIQAPIFHVNGDDPEAVVHVCRIATEFRQVFKKDVVVDMFCYRRHGHNETDEPAFTQPLMYRKIATQPTTRQIYAEKLVGEGTLDQAKSDQIVTDFLSKMEAEFEAGKSYKPNKADWFEGAWAGFGLAPDDDRRGNTAVPLETLKQIGKALTTVPEGFNLNRKLVRLFQEKAKMFETGEGFDWGTAEALAFGSIAADGMFVRLSGQDVGRGTFSHRHAVLVDQETEQTYLPVNNIREGQAQVEIIDSFLSEAAVLGFDYGYSMAEPRALVLWEGQFGDFANGAQVIIDQFITSAESKWLRMSGIVMLLPHGYEGQGPEHSSARLERYLQMCGEDNIQVCNISNPANYFHALRRQVCRNFRKPLIIMSPKSMLRAKLSNLADMAEGTTFHRVYGEAEKLVADDKVKRVVLCSGKLYHELLAARTERKIKDVALVRVEQLYPFPFNALGKELKRYTKAEVVWCQEEHQNMGAWTFVDRRIETLLSGLDIKAKRPVYVGRAESAATATGSMKKHVAQQQKVIDDALTLR</sequence>
<dbReference type="InterPro" id="IPR032106">
    <property type="entry name" value="2-oxogl_dehyd_N"/>
</dbReference>
<evidence type="ECO:0000256" key="1">
    <source>
        <dbReference type="ARBA" id="ARBA00001964"/>
    </source>
</evidence>
<evidence type="ECO:0000256" key="10">
    <source>
        <dbReference type="ARBA" id="ARBA00030680"/>
    </source>
</evidence>
<evidence type="ECO:0000256" key="9">
    <source>
        <dbReference type="ARBA" id="ARBA00023152"/>
    </source>
</evidence>
<comment type="caution">
    <text evidence="12">The sequence shown here is derived from an EMBL/GenBank/DDBJ whole genome shotgun (WGS) entry which is preliminary data.</text>
</comment>
<evidence type="ECO:0000259" key="11">
    <source>
        <dbReference type="SMART" id="SM00861"/>
    </source>
</evidence>
<comment type="subunit">
    <text evidence="4">Homodimer. Part of the 2-oxoglutarate dehydrogenase (OGDH) complex composed of E1 (2-oxoglutarate dehydrogenase), E2 (dihydrolipoamide succinyltransferase) and E3 (dihydrolipoamide dehydrogenase); the complex contains multiple copies of the three enzymatic components (E1, E2 and E3).</text>
</comment>
<dbReference type="InterPro" id="IPR001017">
    <property type="entry name" value="DH_E1"/>
</dbReference>
<dbReference type="EC" id="1.2.4.2" evidence="5"/>
<comment type="similarity">
    <text evidence="3">Belongs to the alpha-ketoglutarate dehydrogenase family.</text>
</comment>
<dbReference type="GO" id="GO:0004591">
    <property type="term" value="F:oxoglutarate dehydrogenase (succinyl-transferring) activity"/>
    <property type="evidence" value="ECO:0007669"/>
    <property type="project" value="UniProtKB-EC"/>
</dbReference>
<dbReference type="Pfam" id="PF02779">
    <property type="entry name" value="Transket_pyr"/>
    <property type="match status" value="1"/>
</dbReference>
<evidence type="ECO:0000313" key="12">
    <source>
        <dbReference type="EMBL" id="GGF08484.1"/>
    </source>
</evidence>
<keyword evidence="13" id="KW-1185">Reference proteome</keyword>
<dbReference type="GO" id="GO:0030976">
    <property type="term" value="F:thiamine pyrophosphate binding"/>
    <property type="evidence" value="ECO:0007669"/>
    <property type="project" value="InterPro"/>
</dbReference>
<dbReference type="Gene3D" id="3.40.50.970">
    <property type="match status" value="1"/>
</dbReference>
<evidence type="ECO:0000256" key="3">
    <source>
        <dbReference type="ARBA" id="ARBA00006936"/>
    </source>
</evidence>
<dbReference type="Pfam" id="PF16870">
    <property type="entry name" value="OxoGdeHyase_C"/>
    <property type="match status" value="1"/>
</dbReference>
<evidence type="ECO:0000313" key="13">
    <source>
        <dbReference type="Proteomes" id="UP000646365"/>
    </source>
</evidence>
<dbReference type="InterPro" id="IPR042179">
    <property type="entry name" value="KGD_C_sf"/>
</dbReference>
<dbReference type="InterPro" id="IPR031717">
    <property type="entry name" value="ODO-1/KGD_C"/>
</dbReference>
<feature type="domain" description="Transketolase-like pyrimidine-binding" evidence="11">
    <location>
        <begin position="608"/>
        <end position="801"/>
    </location>
</feature>
<dbReference type="Pfam" id="PF00676">
    <property type="entry name" value="E1_dh"/>
    <property type="match status" value="1"/>
</dbReference>
<comment type="cofactor">
    <cofactor evidence="1">
        <name>thiamine diphosphate</name>
        <dbReference type="ChEBI" id="CHEBI:58937"/>
    </cofactor>
</comment>